<keyword evidence="3" id="KW-1185">Reference proteome</keyword>
<evidence type="ECO:0000313" key="3">
    <source>
        <dbReference type="Proteomes" id="UP000004994"/>
    </source>
</evidence>
<organism evidence="2">
    <name type="scientific">Solanum lycopersicum</name>
    <name type="common">Tomato</name>
    <name type="synonym">Lycopersicon esculentum</name>
    <dbReference type="NCBI Taxonomy" id="4081"/>
    <lineage>
        <taxon>Eukaryota</taxon>
        <taxon>Viridiplantae</taxon>
        <taxon>Streptophyta</taxon>
        <taxon>Embryophyta</taxon>
        <taxon>Tracheophyta</taxon>
        <taxon>Spermatophyta</taxon>
        <taxon>Magnoliopsida</taxon>
        <taxon>eudicotyledons</taxon>
        <taxon>Gunneridae</taxon>
        <taxon>Pentapetalae</taxon>
        <taxon>asterids</taxon>
        <taxon>lamiids</taxon>
        <taxon>Solanales</taxon>
        <taxon>Solanaceae</taxon>
        <taxon>Solanoideae</taxon>
        <taxon>Solaneae</taxon>
        <taxon>Solanum</taxon>
        <taxon>Solanum subgen. Lycopersicon</taxon>
    </lineage>
</organism>
<keyword evidence="1" id="KW-0472">Membrane</keyword>
<proteinExistence type="predicted"/>
<reference evidence="2" key="1">
    <citation type="journal article" date="2012" name="Nature">
        <title>The tomato genome sequence provides insights into fleshy fruit evolution.</title>
        <authorList>
            <consortium name="Tomato Genome Consortium"/>
        </authorList>
    </citation>
    <scope>NUCLEOTIDE SEQUENCE [LARGE SCALE GENOMIC DNA]</scope>
    <source>
        <strain evidence="2">cv. Heinz 1706</strain>
    </source>
</reference>
<name>A0A3Q7G6Z7_SOLLC</name>
<keyword evidence="1" id="KW-1133">Transmembrane helix</keyword>
<evidence type="ECO:0000256" key="1">
    <source>
        <dbReference type="SAM" id="Phobius"/>
    </source>
</evidence>
<sequence>MYFCKFEYYIDIIKFVYSDIYKSLYIAICSILVVIYKIVCRYIQTQIVFISFYFYK</sequence>
<dbReference type="EnsemblPlants" id="Solyc04g071250.1.1">
    <property type="protein sequence ID" value="Solyc04g071250.1.1.1"/>
    <property type="gene ID" value="Solyc04g071250.1"/>
</dbReference>
<dbReference type="PaxDb" id="4081-Solyc04g071250.1.1"/>
<reference evidence="2" key="2">
    <citation type="submission" date="2019-01" db="UniProtKB">
        <authorList>
            <consortium name="EnsemblPlants"/>
        </authorList>
    </citation>
    <scope>IDENTIFICATION</scope>
    <source>
        <strain evidence="2">cv. Heinz 1706</strain>
    </source>
</reference>
<dbReference type="Gramene" id="Solyc04g071250.1.1">
    <property type="protein sequence ID" value="Solyc04g071250.1.1.1"/>
    <property type="gene ID" value="Solyc04g071250.1"/>
</dbReference>
<feature type="transmembrane region" description="Helical" evidence="1">
    <location>
        <begin position="20"/>
        <end position="39"/>
    </location>
</feature>
<accession>A0A3Q7G6Z7</accession>
<evidence type="ECO:0000313" key="2">
    <source>
        <dbReference type="EnsemblPlants" id="Solyc04g071250.1.1.1"/>
    </source>
</evidence>
<protein>
    <submittedName>
        <fullName evidence="2">Uncharacterized protein</fullName>
    </submittedName>
</protein>
<dbReference type="Proteomes" id="UP000004994">
    <property type="component" value="Chromosome 4"/>
</dbReference>
<dbReference type="AlphaFoldDB" id="A0A3Q7G6Z7"/>
<dbReference type="InParanoid" id="A0A3Q7G6Z7"/>
<keyword evidence="1" id="KW-0812">Transmembrane</keyword>